<reference evidence="1 2" key="1">
    <citation type="journal article" date="2019" name="Int. J. Syst. Evol. Microbiol.">
        <title>The Global Catalogue of Microorganisms (GCM) 10K type strain sequencing project: providing services to taxonomists for standard genome sequencing and annotation.</title>
        <authorList>
            <consortium name="The Broad Institute Genomics Platform"/>
            <consortium name="The Broad Institute Genome Sequencing Center for Infectious Disease"/>
            <person name="Wu L."/>
            <person name="Ma J."/>
        </authorList>
    </citation>
    <scope>NUCLEOTIDE SEQUENCE [LARGE SCALE GENOMIC DNA]</scope>
    <source>
        <strain evidence="1 2">JCM 6307</strain>
    </source>
</reference>
<organism evidence="1 2">
    <name type="scientific">Streptomyces thermolineatus</name>
    <dbReference type="NCBI Taxonomy" id="44033"/>
    <lineage>
        <taxon>Bacteria</taxon>
        <taxon>Bacillati</taxon>
        <taxon>Actinomycetota</taxon>
        <taxon>Actinomycetes</taxon>
        <taxon>Kitasatosporales</taxon>
        <taxon>Streptomycetaceae</taxon>
        <taxon>Streptomyces</taxon>
    </lineage>
</organism>
<dbReference type="EMBL" id="BAAATA010000002">
    <property type="protein sequence ID" value="GAA2471639.1"/>
    <property type="molecule type" value="Genomic_DNA"/>
</dbReference>
<comment type="caution">
    <text evidence="1">The sequence shown here is derived from an EMBL/GenBank/DDBJ whole genome shotgun (WGS) entry which is preliminary data.</text>
</comment>
<sequence length="52" mass="5427">MAALAWLVIPVVAAVLAALWGGWAARNRTTGDGASLAGYARFREAMERSGGH</sequence>
<dbReference type="RefSeq" id="WP_269119617.1">
    <property type="nucleotide sequence ID" value="NZ_BAAATA010000002.1"/>
</dbReference>
<evidence type="ECO:0000313" key="1">
    <source>
        <dbReference type="EMBL" id="GAA2471639.1"/>
    </source>
</evidence>
<evidence type="ECO:0000313" key="2">
    <source>
        <dbReference type="Proteomes" id="UP001501358"/>
    </source>
</evidence>
<protein>
    <recommendedName>
        <fullName evidence="3">Secreted protein</fullName>
    </recommendedName>
</protein>
<evidence type="ECO:0008006" key="3">
    <source>
        <dbReference type="Google" id="ProtNLM"/>
    </source>
</evidence>
<accession>A0ABN3KWP4</accession>
<dbReference type="Proteomes" id="UP001501358">
    <property type="component" value="Unassembled WGS sequence"/>
</dbReference>
<name>A0ABN3KWP4_9ACTN</name>
<gene>
    <name evidence="1" type="ORF">GCM10010406_04120</name>
</gene>
<proteinExistence type="predicted"/>
<keyword evidence="2" id="KW-1185">Reference proteome</keyword>